<dbReference type="PROSITE" id="PS51186">
    <property type="entry name" value="GNAT"/>
    <property type="match status" value="1"/>
</dbReference>
<dbReference type="CDD" id="cd17039">
    <property type="entry name" value="Ubl_ubiquitin_like"/>
    <property type="match status" value="2"/>
</dbReference>
<evidence type="ECO:0000259" key="8">
    <source>
        <dbReference type="PROSITE" id="PS51186"/>
    </source>
</evidence>
<dbReference type="SUPFAM" id="SSF47473">
    <property type="entry name" value="EF-hand"/>
    <property type="match status" value="2"/>
</dbReference>
<feature type="domain" description="EF-hand" evidence="7">
    <location>
        <begin position="1257"/>
        <end position="1292"/>
    </location>
</feature>
<accession>A0A813JG68</accession>
<gene>
    <name evidence="9" type="ORF">PGLA2088_LOCUS20627</name>
</gene>
<feature type="region of interest" description="Disordered" evidence="5">
    <location>
        <begin position="935"/>
        <end position="954"/>
    </location>
</feature>
<keyword evidence="2" id="KW-0677">Repeat</keyword>
<dbReference type="SMART" id="SM00054">
    <property type="entry name" value="EFh"/>
    <property type="match status" value="5"/>
</dbReference>
<evidence type="ECO:0000256" key="5">
    <source>
        <dbReference type="SAM" id="MobiDB-lite"/>
    </source>
</evidence>
<evidence type="ECO:0000256" key="4">
    <source>
        <dbReference type="SAM" id="Coils"/>
    </source>
</evidence>
<dbReference type="EMBL" id="CAJNNW010025655">
    <property type="protein sequence ID" value="CAE8678105.1"/>
    <property type="molecule type" value="Genomic_DNA"/>
</dbReference>
<name>A0A813JG68_POLGL</name>
<dbReference type="PANTHER" id="PTHR10891">
    <property type="entry name" value="EF-HAND CALCIUM-BINDING DOMAIN CONTAINING PROTEIN"/>
    <property type="match status" value="1"/>
</dbReference>
<dbReference type="PROSITE" id="PS50053">
    <property type="entry name" value="UBIQUITIN_2"/>
    <property type="match status" value="2"/>
</dbReference>
<reference evidence="9" key="1">
    <citation type="submission" date="2021-02" db="EMBL/GenBank/DDBJ databases">
        <authorList>
            <person name="Dougan E. K."/>
            <person name="Rhodes N."/>
            <person name="Thang M."/>
            <person name="Chan C."/>
        </authorList>
    </citation>
    <scope>NUCLEOTIDE SEQUENCE</scope>
</reference>
<dbReference type="PROSITE" id="PS50222">
    <property type="entry name" value="EF_HAND_2"/>
    <property type="match status" value="5"/>
</dbReference>
<feature type="domain" description="Ubiquitin-like" evidence="6">
    <location>
        <begin position="387"/>
        <end position="456"/>
    </location>
</feature>
<evidence type="ECO:0000256" key="1">
    <source>
        <dbReference type="ARBA" id="ARBA00022723"/>
    </source>
</evidence>
<dbReference type="GO" id="GO:0005509">
    <property type="term" value="F:calcium ion binding"/>
    <property type="evidence" value="ECO:0007669"/>
    <property type="project" value="InterPro"/>
</dbReference>
<dbReference type="SMART" id="SM00213">
    <property type="entry name" value="UBQ"/>
    <property type="match status" value="2"/>
</dbReference>
<feature type="domain" description="EF-hand" evidence="7">
    <location>
        <begin position="955"/>
        <end position="990"/>
    </location>
</feature>
<evidence type="ECO:0000313" key="10">
    <source>
        <dbReference type="Proteomes" id="UP000626109"/>
    </source>
</evidence>
<feature type="region of interest" description="Disordered" evidence="5">
    <location>
        <begin position="154"/>
        <end position="179"/>
    </location>
</feature>
<dbReference type="GO" id="GO:0016747">
    <property type="term" value="F:acyltransferase activity, transferring groups other than amino-acyl groups"/>
    <property type="evidence" value="ECO:0007669"/>
    <property type="project" value="InterPro"/>
</dbReference>
<protein>
    <recommendedName>
        <fullName evidence="11">Calmodulin</fullName>
    </recommendedName>
</protein>
<dbReference type="Pfam" id="PF00583">
    <property type="entry name" value="Acetyltransf_1"/>
    <property type="match status" value="1"/>
</dbReference>
<feature type="coiled-coil region" evidence="4">
    <location>
        <begin position="253"/>
        <end position="280"/>
    </location>
</feature>
<dbReference type="InterPro" id="IPR029071">
    <property type="entry name" value="Ubiquitin-like_domsf"/>
</dbReference>
<keyword evidence="3" id="KW-0106">Calcium</keyword>
<dbReference type="Proteomes" id="UP000626109">
    <property type="component" value="Unassembled WGS sequence"/>
</dbReference>
<evidence type="ECO:0000313" key="9">
    <source>
        <dbReference type="EMBL" id="CAE8678105.1"/>
    </source>
</evidence>
<dbReference type="InterPro" id="IPR002048">
    <property type="entry name" value="EF_hand_dom"/>
</dbReference>
<evidence type="ECO:0000256" key="3">
    <source>
        <dbReference type="ARBA" id="ARBA00022837"/>
    </source>
</evidence>
<feature type="compositionally biased region" description="Low complexity" evidence="5">
    <location>
        <begin position="1236"/>
        <end position="1251"/>
    </location>
</feature>
<feature type="compositionally biased region" description="Gly residues" evidence="5">
    <location>
        <begin position="104"/>
        <end position="118"/>
    </location>
</feature>
<evidence type="ECO:0000259" key="7">
    <source>
        <dbReference type="PROSITE" id="PS50222"/>
    </source>
</evidence>
<feature type="domain" description="EF-hand" evidence="7">
    <location>
        <begin position="730"/>
        <end position="765"/>
    </location>
</feature>
<feature type="domain" description="EF-hand" evidence="7">
    <location>
        <begin position="839"/>
        <end position="874"/>
    </location>
</feature>
<feature type="compositionally biased region" description="Pro residues" evidence="5">
    <location>
        <begin position="1083"/>
        <end position="1104"/>
    </location>
</feature>
<evidence type="ECO:0000256" key="2">
    <source>
        <dbReference type="ARBA" id="ARBA00022737"/>
    </source>
</evidence>
<feature type="compositionally biased region" description="Low complexity" evidence="5">
    <location>
        <begin position="78"/>
        <end position="94"/>
    </location>
</feature>
<dbReference type="Pfam" id="PF13202">
    <property type="entry name" value="EF-hand_5"/>
    <property type="match status" value="1"/>
</dbReference>
<feature type="domain" description="Ubiquitin-like" evidence="6">
    <location>
        <begin position="292"/>
        <end position="356"/>
    </location>
</feature>
<organism evidence="9 10">
    <name type="scientific">Polarella glacialis</name>
    <name type="common">Dinoflagellate</name>
    <dbReference type="NCBI Taxonomy" id="89957"/>
    <lineage>
        <taxon>Eukaryota</taxon>
        <taxon>Sar</taxon>
        <taxon>Alveolata</taxon>
        <taxon>Dinophyceae</taxon>
        <taxon>Suessiales</taxon>
        <taxon>Suessiaceae</taxon>
        <taxon>Polarella</taxon>
    </lineage>
</organism>
<proteinExistence type="predicted"/>
<feature type="region of interest" description="Disordered" evidence="5">
    <location>
        <begin position="1071"/>
        <end position="1138"/>
    </location>
</feature>
<feature type="region of interest" description="Disordered" evidence="5">
    <location>
        <begin position="61"/>
        <end position="132"/>
    </location>
</feature>
<feature type="domain" description="EF-hand" evidence="7">
    <location>
        <begin position="1137"/>
        <end position="1172"/>
    </location>
</feature>
<dbReference type="Gene3D" id="1.10.238.10">
    <property type="entry name" value="EF-hand"/>
    <property type="match status" value="2"/>
</dbReference>
<dbReference type="Gene3D" id="3.40.630.30">
    <property type="match status" value="1"/>
</dbReference>
<dbReference type="PROSITE" id="PS00018">
    <property type="entry name" value="EF_HAND_1"/>
    <property type="match status" value="3"/>
</dbReference>
<dbReference type="InterPro" id="IPR016181">
    <property type="entry name" value="Acyl_CoA_acyltransferase"/>
</dbReference>
<dbReference type="InterPro" id="IPR018247">
    <property type="entry name" value="EF_Hand_1_Ca_BS"/>
</dbReference>
<dbReference type="InterPro" id="IPR011992">
    <property type="entry name" value="EF-hand-dom_pair"/>
</dbReference>
<dbReference type="Pfam" id="PF00240">
    <property type="entry name" value="ubiquitin"/>
    <property type="match status" value="2"/>
</dbReference>
<evidence type="ECO:0008006" key="11">
    <source>
        <dbReference type="Google" id="ProtNLM"/>
    </source>
</evidence>
<sequence>MAAAAKLRLEALLGKKLPFDDQVLEYLLRVAPASDTMELLELVEDFCPKWPKHERASLAAKLKSEAQGEGNGQLGQDSSSHVPASSSSSSAKPAAEGEDRGGRSAWGGGQQRVGGGAGPTQTGDGQSSSGPTAASAELLAADMLLAQMLQEEEDAQATIGHQPQPGNKKGGKKPSYKPMNISYNLSRGGAAGASFGTGLPSSLADVLRNRRSQDAQAVGFLSEHFGPPAAREGAASKWAPAADLQGMTWAERAQQASAQVAEEEAAIASMEARADKAVAKVAPSGPVAAGAMRVRIRTVEGVEYLVDANPSETVGDVKSRLEKAQGIPFVQQRLIHLGRELLQDSLELKAVGFRDGQCNLQLALRSAGELPPATRQQPPQPSRQVLGDIRLELPGGKSASLSSLPWDVTGAMLKQRIEVQHGIRLEHMELSFFGMRLEDDLALREQGVASGALISVEIAPPTYSASGEYFPKVGVGVADKQLLGKMSRKQQQDQMAGLQTSEFGRVMDENEALRLAMAASMAGPGSVAAFGRALDDDEGEAEDPGQDQAEACDMDKVEFLGDVAAQEKSMANSVSQAKSLATSLAYKDVISRVSKRSGYRLTLITDKTKKARPVLGYAVCRFPPKGQRTLNVLQVGISEQHRGLGLGRQMVRWLVQYAKKAATAIDVIAVSCPSGGTSFYEKLGFRASASQGLDGEDQMDGHVCLEYKFQTKASVAASKGAKKGKQEPMARPELLKLVFEACDADADGFLNQQEMGHFAVQTGFDGGDDAWAQEFATLCGDNGITGARGGVNASLFAKLVDDESDQGIYCTDAELSSMLAILAPPKPASVSSKTKKFDSRSEVVREVFKRLDTNGAGFLRSQEMLPFANHTGFDGSDADWAEEFQSLCSEPGSAQGVGVEHFARLVDDESDNGCYCTDEELRDLMAKLRPVAPVPASPAAQHSNGAPSFAKDSDSRSEVVREVFKRLDTNRAGFLSAQDMLPFANHTGFDGSDADWAEEFQSLCSEPGSSQGVGVEHFARLVDDESDDGCYCSDEELRDLLAKLPEQEFLEVAQPLAEALGSGVQPLAFQGDLPLPPAVARSRPPPGLPPPPPGLDPPQRPPPGIGEGGEGGQFFQDQGGFNSFQDVPSPSGKEEGGRSELLRSVFELCDRDRDGRLSAREMYIFAAETGFQGSFSSEWEEEFVLLCTEKGVDPQQGISLEAFSLIANDEADFCTDEELGSVMSALQLQAVPLEEAGGSAPSSSRAPRPSGTVAPASRSTMVSGVFRALDADGDGHLNMSEMKVFAVRVGFDGGDADWAAEFASLCAEHGSSVSPLGSAAGLGIDAALFARLVDDESDNGCYSSDAELRALLRDLLPAVRAASAPSLASGSSSAASSAEGPAGRGLQLLAQPTTQRPYRVVVDFHNVLDIGPPEGAIPFSLAPAFRSLQAEFPRLEFEVLSFCTTRDRRNEVHRRCNQFEQLVSGGGPRRPIFAAVATCDERTGKPQWKHGAWGSGGKDFHCCFHRCDALIDDHPSTCFAAYQVGVNVFPIQTRREAHRGNTSYRNVFLALEAWGQQLRSDPNRQSSLLHPDQVR</sequence>
<keyword evidence="1" id="KW-0479">Metal-binding</keyword>
<dbReference type="InterPro" id="IPR000182">
    <property type="entry name" value="GNAT_dom"/>
</dbReference>
<dbReference type="InterPro" id="IPR039647">
    <property type="entry name" value="EF_hand_pair_protein_CML-like"/>
</dbReference>
<feature type="domain" description="N-acetyltransferase" evidence="8">
    <location>
        <begin position="614"/>
        <end position="710"/>
    </location>
</feature>
<feature type="region of interest" description="Disordered" evidence="5">
    <location>
        <begin position="1236"/>
        <end position="1257"/>
    </location>
</feature>
<keyword evidence="4" id="KW-0175">Coiled coil</keyword>
<dbReference type="InterPro" id="IPR000626">
    <property type="entry name" value="Ubiquitin-like_dom"/>
</dbReference>
<dbReference type="SUPFAM" id="SSF55729">
    <property type="entry name" value="Acyl-CoA N-acyltransferases (Nat)"/>
    <property type="match status" value="1"/>
</dbReference>
<dbReference type="CDD" id="cd04301">
    <property type="entry name" value="NAT_SF"/>
    <property type="match status" value="1"/>
</dbReference>
<evidence type="ECO:0000259" key="6">
    <source>
        <dbReference type="PROSITE" id="PS50053"/>
    </source>
</evidence>
<dbReference type="Gene3D" id="3.10.20.90">
    <property type="entry name" value="Phosphatidylinositol 3-kinase Catalytic Subunit, Chain A, domain 1"/>
    <property type="match status" value="1"/>
</dbReference>
<comment type="caution">
    <text evidence="9">The sequence shown here is derived from an EMBL/GenBank/DDBJ whole genome shotgun (WGS) entry which is preliminary data.</text>
</comment>
<dbReference type="SUPFAM" id="SSF54236">
    <property type="entry name" value="Ubiquitin-like"/>
    <property type="match status" value="2"/>
</dbReference>